<reference evidence="3" key="1">
    <citation type="submission" date="2025-08" db="UniProtKB">
        <authorList>
            <consortium name="RefSeq"/>
        </authorList>
    </citation>
    <scope>IDENTIFICATION</scope>
    <source>
        <tissue evidence="3">Whole larvae</tissue>
    </source>
</reference>
<dbReference type="SUPFAM" id="SSF140959">
    <property type="entry name" value="Indolic compounds 2,3-dioxygenase-like"/>
    <property type="match status" value="1"/>
</dbReference>
<keyword evidence="2" id="KW-1185">Reference proteome</keyword>
<dbReference type="PANTHER" id="PTHR10138:SF0">
    <property type="entry name" value="TRYPTOPHAN 2,3-DIOXYGENASE"/>
    <property type="match status" value="1"/>
</dbReference>
<dbReference type="RefSeq" id="XP_052749745.1">
    <property type="nucleotide sequence ID" value="XM_052893785.1"/>
</dbReference>
<dbReference type="EC" id="1.13.11.11" evidence="1"/>
<organism evidence="2 3">
    <name type="scientific">Galleria mellonella</name>
    <name type="common">Greater wax moth</name>
    <dbReference type="NCBI Taxonomy" id="7137"/>
    <lineage>
        <taxon>Eukaryota</taxon>
        <taxon>Metazoa</taxon>
        <taxon>Ecdysozoa</taxon>
        <taxon>Arthropoda</taxon>
        <taxon>Hexapoda</taxon>
        <taxon>Insecta</taxon>
        <taxon>Pterygota</taxon>
        <taxon>Neoptera</taxon>
        <taxon>Endopterygota</taxon>
        <taxon>Lepidoptera</taxon>
        <taxon>Glossata</taxon>
        <taxon>Ditrysia</taxon>
        <taxon>Pyraloidea</taxon>
        <taxon>Pyralidae</taxon>
        <taxon>Galleriinae</taxon>
        <taxon>Galleria</taxon>
    </lineage>
</organism>
<evidence type="ECO:0000313" key="3">
    <source>
        <dbReference type="RefSeq" id="XP_052749745.1"/>
    </source>
</evidence>
<comment type="caution">
    <text evidence="1">Lacks conserved residue(s) required for the propagation of feature annotation.</text>
</comment>
<dbReference type="Pfam" id="PF03301">
    <property type="entry name" value="Trp_dioxygenase"/>
    <property type="match status" value="1"/>
</dbReference>
<keyword evidence="1" id="KW-0560">Oxidoreductase</keyword>
<dbReference type="GeneID" id="113513833"/>
<comment type="function">
    <text evidence="1">Heme-dependent dioxygenase that catalyzes the oxidative cleavage of the L-tryptophan (L-Trp) pyrrole ring and converts L-tryptophan to N-formyl-L-kynurenine. Catalyzes the oxidative cleavage of the indole moiety.</text>
</comment>
<proteinExistence type="inferred from homology"/>
<keyword evidence="1" id="KW-0349">Heme</keyword>
<name>A0ABM3MF51_GALME</name>
<dbReference type="InterPro" id="IPR037217">
    <property type="entry name" value="Trp/Indoleamine_2_3_dOase-like"/>
</dbReference>
<evidence type="ECO:0000313" key="2">
    <source>
        <dbReference type="Proteomes" id="UP001652740"/>
    </source>
</evidence>
<dbReference type="Gene3D" id="1.10.287.3810">
    <property type="match status" value="1"/>
</dbReference>
<accession>A0ABM3MF51</accession>
<comment type="similarity">
    <text evidence="1">Belongs to the tryptophan 2,3-dioxygenase family.</text>
</comment>
<gene>
    <name evidence="3" type="primary">LOC113513833</name>
</gene>
<comment type="catalytic activity">
    <reaction evidence="1">
        <text>L-tryptophan + O2 = N-formyl-L-kynurenine</text>
        <dbReference type="Rhea" id="RHEA:24536"/>
        <dbReference type="ChEBI" id="CHEBI:15379"/>
        <dbReference type="ChEBI" id="CHEBI:57912"/>
        <dbReference type="ChEBI" id="CHEBI:58629"/>
        <dbReference type="EC" id="1.13.11.11"/>
    </reaction>
</comment>
<keyword evidence="1" id="KW-0223">Dioxygenase</keyword>
<keyword evidence="1" id="KW-0408">Iron</keyword>
<comment type="subunit">
    <text evidence="1">Homotetramer. Dimer of dimers.</text>
</comment>
<dbReference type="InterPro" id="IPR004981">
    <property type="entry name" value="Trp_2_3_dOase"/>
</dbReference>
<comment type="cofactor">
    <cofactor evidence="1">
        <name>heme</name>
        <dbReference type="ChEBI" id="CHEBI:30413"/>
    </cofactor>
    <text evidence="1">Binds 1 heme group per subunit.</text>
</comment>
<sequence length="399" mass="46036">MACPMSYASAESMGQDGSHLGNEAGMLYGEYLMLDKLLNAQRMLSAESSRPVHDEHLFIVTHQAYELWFKQILFEIDSVRSLLDVDGLDEGHTMEIVKRLNRVVLILKLLVDQVMILETMTPLDFMDFRNYLRPASGFQSLQFRLLENKLGLKQALRVKYNQNYQTVFGDDPQAMEALQKSEQEPTLLALIERWLERTPGLQTHGFNFWGKFQAAVEKTIAQDVDAANLETNEDVRQHRLQDAENRRVIYRSIFDLEVHDALRSRGERRLSHKALQGAIMITIYRDEPRFSQPHQLLTLLMDIDSLITKWRYNHVIMVQRMIGSQHLGTGGSSGYQYLRSTLSDRYKVFLDLFNLSTFLLPRSAIPPLDDSMKKSLNLMWGSSGWELTQNQQENDSNIS</sequence>
<dbReference type="HAMAP" id="MF_01972">
    <property type="entry name" value="T23O"/>
    <property type="match status" value="1"/>
</dbReference>
<evidence type="ECO:0000256" key="1">
    <source>
        <dbReference type="HAMAP-Rule" id="MF_03020"/>
    </source>
</evidence>
<keyword evidence="1" id="KW-0823">Tryptophan catabolism</keyword>
<keyword evidence="1" id="KW-0479">Metal-binding</keyword>
<dbReference type="PANTHER" id="PTHR10138">
    <property type="entry name" value="TRYPTOPHAN 2,3-DIOXYGENASE"/>
    <property type="match status" value="1"/>
</dbReference>
<dbReference type="Gene3D" id="1.20.58.480">
    <property type="match status" value="1"/>
</dbReference>
<dbReference type="Proteomes" id="UP001652740">
    <property type="component" value="Unplaced"/>
</dbReference>
<comment type="pathway">
    <text evidence="1">Amino-acid degradation; L-tryptophan degradation via kynurenine pathway; L-kynurenine from L-tryptophan: step 1/2.</text>
</comment>
<protein>
    <recommendedName>
        <fullName evidence="1">Tryptophan 2,3-dioxygenase</fullName>
        <shortName evidence="1">TDO</shortName>
        <ecNumber evidence="1">1.13.11.11</ecNumber>
    </recommendedName>
    <alternativeName>
        <fullName evidence="1">Tryptamin 2,3-dioxygenase</fullName>
    </alternativeName>
    <alternativeName>
        <fullName evidence="1">Tryptophan oxygenase</fullName>
        <shortName evidence="1">TO</shortName>
        <shortName evidence="1">TRPO</shortName>
    </alternativeName>
    <alternativeName>
        <fullName evidence="1">Tryptophan pyrrolase</fullName>
    </alternativeName>
    <alternativeName>
        <fullName evidence="1">Tryptophanase</fullName>
    </alternativeName>
</protein>
<comment type="pathway">
    <text evidence="1">Pigment biosynthesis; ommochrome biosynthesis.</text>
</comment>